<evidence type="ECO:0000313" key="1">
    <source>
        <dbReference type="EMBL" id="QBE95733.1"/>
    </source>
</evidence>
<dbReference type="KEGG" id="bpro:PMF13cell1_01257"/>
<evidence type="ECO:0000313" key="2">
    <source>
        <dbReference type="Proteomes" id="UP000289794"/>
    </source>
</evidence>
<dbReference type="Proteomes" id="UP000289794">
    <property type="component" value="Chromosome"/>
</dbReference>
<dbReference type="RefSeq" id="WP_130180174.1">
    <property type="nucleotide sequence ID" value="NZ_CP035945.1"/>
</dbReference>
<proteinExistence type="predicted"/>
<sequence>MLVEVYEAYLLSLEEFSILLRASGCRSFYGFPIGESSLSRKELLLKLHQMVKKGLLKSDGEHFLMEQNLASCIRTITDAEKMLLIEVHTPPLPVYCCYPGRQILICEWMSRRDGYIKLKRTDGNKFYGILVEEGYFPSLGEGSMRLICNHTGHQEKKLTLQRKGLEQILSLETEGELTEMVYSEENLKRMFTALTEGGFYDIS</sequence>
<dbReference type="AlphaFoldDB" id="A0A4P6LX74"/>
<accession>A0A4P6LX74</accession>
<name>A0A4P6LX74_9FIRM</name>
<reference evidence="1 2" key="1">
    <citation type="submission" date="2019-01" db="EMBL/GenBank/DDBJ databases">
        <title>PMF-metabolizing Aryl O-demethylase.</title>
        <authorList>
            <person name="Kim M."/>
        </authorList>
    </citation>
    <scope>NUCLEOTIDE SEQUENCE [LARGE SCALE GENOMIC DNA]</scope>
    <source>
        <strain evidence="1 2">PMF1</strain>
    </source>
</reference>
<protein>
    <submittedName>
        <fullName evidence="1">Uncharacterized protein</fullName>
    </submittedName>
</protein>
<gene>
    <name evidence="1" type="ORF">PMF13cell1_01257</name>
</gene>
<organism evidence="1 2">
    <name type="scientific">Blautia producta</name>
    <dbReference type="NCBI Taxonomy" id="33035"/>
    <lineage>
        <taxon>Bacteria</taxon>
        <taxon>Bacillati</taxon>
        <taxon>Bacillota</taxon>
        <taxon>Clostridia</taxon>
        <taxon>Lachnospirales</taxon>
        <taxon>Lachnospiraceae</taxon>
        <taxon>Blautia</taxon>
    </lineage>
</organism>
<dbReference type="EMBL" id="CP035945">
    <property type="protein sequence ID" value="QBE95733.1"/>
    <property type="molecule type" value="Genomic_DNA"/>
</dbReference>